<keyword evidence="7" id="KW-0862">Zinc</keyword>
<dbReference type="PANTHER" id="PTHR39453">
    <property type="entry name" value="PHOSPHATE PROPANOYLTRANSFERASE"/>
    <property type="match status" value="1"/>
</dbReference>
<dbReference type="AlphaFoldDB" id="A0A6C0FZ41"/>
<dbReference type="GO" id="GO:0016747">
    <property type="term" value="F:acyltransferase activity, transferring groups other than amino-acyl groups"/>
    <property type="evidence" value="ECO:0007669"/>
    <property type="project" value="InterPro"/>
</dbReference>
<proteinExistence type="inferred from homology"/>
<dbReference type="EMBL" id="CP048209">
    <property type="protein sequence ID" value="QHT60773.1"/>
    <property type="molecule type" value="Genomic_DNA"/>
</dbReference>
<evidence type="ECO:0000256" key="3">
    <source>
        <dbReference type="ARBA" id="ARBA00012206"/>
    </source>
</evidence>
<evidence type="ECO:0000313" key="11">
    <source>
        <dbReference type="EMBL" id="QHT60773.1"/>
    </source>
</evidence>
<evidence type="ECO:0000256" key="2">
    <source>
        <dbReference type="ARBA" id="ARBA00007342"/>
    </source>
</evidence>
<dbReference type="GO" id="GO:0046872">
    <property type="term" value="F:metal ion binding"/>
    <property type="evidence" value="ECO:0007669"/>
    <property type="project" value="UniProtKB-KW"/>
</dbReference>
<evidence type="ECO:0000256" key="6">
    <source>
        <dbReference type="ARBA" id="ARBA00022723"/>
    </source>
</evidence>
<evidence type="ECO:0000256" key="8">
    <source>
        <dbReference type="ARBA" id="ARBA00023315"/>
    </source>
</evidence>
<protein>
    <recommendedName>
        <fullName evidence="4 10">Phosphate propanoyltransferase</fullName>
        <ecNumber evidence="3 10">2.3.1.222</ecNumber>
    </recommendedName>
</protein>
<dbReference type="KEGG" id="plyc:GXP70_12995"/>
<evidence type="ECO:0000256" key="10">
    <source>
        <dbReference type="PIRNR" id="PIRNR010130"/>
    </source>
</evidence>
<accession>A0A6C0FZ41</accession>
<evidence type="ECO:0000256" key="1">
    <source>
        <dbReference type="ARBA" id="ARBA00001947"/>
    </source>
</evidence>
<organism evidence="11 12">
    <name type="scientific">Paenibacillus lycopersici</name>
    <dbReference type="NCBI Taxonomy" id="2704462"/>
    <lineage>
        <taxon>Bacteria</taxon>
        <taxon>Bacillati</taxon>
        <taxon>Bacillota</taxon>
        <taxon>Bacilli</taxon>
        <taxon>Bacillales</taxon>
        <taxon>Paenibacillaceae</taxon>
        <taxon>Paenibacillus</taxon>
    </lineage>
</organism>
<dbReference type="PIRSF" id="PIRSF010130">
    <property type="entry name" value="PduL"/>
    <property type="match status" value="1"/>
</dbReference>
<comment type="function">
    <text evidence="10">Involved in 1,2-propanediol (1,2-PD) degradation by catalyzing the conversion of propanoyl-CoA to propanoyl-phosphate.</text>
</comment>
<dbReference type="UniPathway" id="UPA00621"/>
<comment type="similarity">
    <text evidence="2 10">Belongs to the PduL family.</text>
</comment>
<dbReference type="NCBIfam" id="NF011652">
    <property type="entry name" value="PRK15070.1"/>
    <property type="match status" value="1"/>
</dbReference>
<comment type="catalytic activity">
    <reaction evidence="9 10">
        <text>propanoyl-CoA + phosphate = propanoyl phosphate + CoA</text>
        <dbReference type="Rhea" id="RHEA:28046"/>
        <dbReference type="ChEBI" id="CHEBI:43474"/>
        <dbReference type="ChEBI" id="CHEBI:57287"/>
        <dbReference type="ChEBI" id="CHEBI:57392"/>
        <dbReference type="ChEBI" id="CHEBI:58933"/>
        <dbReference type="EC" id="2.3.1.222"/>
    </reaction>
</comment>
<comment type="cofactor">
    <cofactor evidence="1">
        <name>Zn(2+)</name>
        <dbReference type="ChEBI" id="CHEBI:29105"/>
    </cofactor>
</comment>
<dbReference type="Proteomes" id="UP000476064">
    <property type="component" value="Chromosome"/>
</dbReference>
<reference evidence="11 12" key="1">
    <citation type="submission" date="2020-01" db="EMBL/GenBank/DDBJ databases">
        <title>Paenibacillus sp. nov., isolated from tomato rhizosphere.</title>
        <authorList>
            <person name="Weon H.-Y."/>
            <person name="Lee S.A."/>
        </authorList>
    </citation>
    <scope>NUCLEOTIDE SEQUENCE [LARGE SCALE GENOMIC DNA]</scope>
    <source>
        <strain evidence="11 12">12200R-189</strain>
    </source>
</reference>
<dbReference type="RefSeq" id="WP_162357213.1">
    <property type="nucleotide sequence ID" value="NZ_CP048209.1"/>
</dbReference>
<gene>
    <name evidence="11" type="ORF">GXP70_12995</name>
</gene>
<dbReference type="GO" id="GO:0051144">
    <property type="term" value="P:1,2-propanediol catabolic process"/>
    <property type="evidence" value="ECO:0007669"/>
    <property type="project" value="UniProtKB-UniPathway"/>
</dbReference>
<keyword evidence="5 10" id="KW-0808">Transferase</keyword>
<sequence>MTKKVPVGVSARHIHLTQEHVETLFGQGAELSEFKPLSQPGQYAANETVEVVGPKGGFAKVRILGPVRKRTQLEVSRTDAFALGINPPLRESGDIAGSAGITIKGPAGEVTIEEGVIVAARHIHFHTSDAERWGIADKQRLSVRLHGERGVVLENVIARVSPEFALDMHIDTDEANAAGAKTGDEAEIIG</sequence>
<evidence type="ECO:0000256" key="5">
    <source>
        <dbReference type="ARBA" id="ARBA00022679"/>
    </source>
</evidence>
<dbReference type="Pfam" id="PF06130">
    <property type="entry name" value="PTAC"/>
    <property type="match status" value="1"/>
</dbReference>
<evidence type="ECO:0000256" key="4">
    <source>
        <dbReference type="ARBA" id="ARBA00020837"/>
    </source>
</evidence>
<keyword evidence="6" id="KW-0479">Metal-binding</keyword>
<comment type="pathway">
    <text evidence="10">Polyol metabolism; 1,2-propanediol degradation.</text>
</comment>
<dbReference type="EC" id="2.3.1.222" evidence="3 10"/>
<dbReference type="PANTHER" id="PTHR39453:SF1">
    <property type="entry name" value="PHOSPHATE PROPANOYLTRANSFERASE"/>
    <property type="match status" value="1"/>
</dbReference>
<keyword evidence="12" id="KW-1185">Reference proteome</keyword>
<name>A0A6C0FZ41_9BACL</name>
<keyword evidence="8 10" id="KW-0012">Acyltransferase</keyword>
<evidence type="ECO:0000256" key="7">
    <source>
        <dbReference type="ARBA" id="ARBA00022833"/>
    </source>
</evidence>
<evidence type="ECO:0000313" key="12">
    <source>
        <dbReference type="Proteomes" id="UP000476064"/>
    </source>
</evidence>
<evidence type="ECO:0000256" key="9">
    <source>
        <dbReference type="ARBA" id="ARBA00047589"/>
    </source>
</evidence>
<dbReference type="InterPro" id="IPR008300">
    <property type="entry name" value="PTAC"/>
</dbReference>